<feature type="transmembrane region" description="Helical" evidence="6">
    <location>
        <begin position="101"/>
        <end position="121"/>
    </location>
</feature>
<protein>
    <submittedName>
        <fullName evidence="8">EamA family transporter</fullName>
    </submittedName>
</protein>
<evidence type="ECO:0000256" key="6">
    <source>
        <dbReference type="SAM" id="Phobius"/>
    </source>
</evidence>
<evidence type="ECO:0000256" key="5">
    <source>
        <dbReference type="ARBA" id="ARBA00023136"/>
    </source>
</evidence>
<name>A0ABP9QD48_9RHOO</name>
<evidence type="ECO:0000256" key="2">
    <source>
        <dbReference type="ARBA" id="ARBA00022475"/>
    </source>
</evidence>
<dbReference type="PANTHER" id="PTHR32322">
    <property type="entry name" value="INNER MEMBRANE TRANSPORTER"/>
    <property type="match status" value="1"/>
</dbReference>
<keyword evidence="9" id="KW-1185">Reference proteome</keyword>
<dbReference type="Pfam" id="PF00892">
    <property type="entry name" value="EamA"/>
    <property type="match status" value="2"/>
</dbReference>
<sequence length="296" mass="31348">MSSTARRLNGEGLLLLLGLAIGWGLNWPVMKIVVAEVPPLTFRGLCLLIGGLGVLTIARQAGLALTLPRERLGQILWLSFFNIIGWNIFATYGVAHLPSGRAALLGYTMPLWCVPLSIWWLGEAMTKRRALALVLGAGGVVALMREQVLHLSQAPLGVFLMVTAAASWAAGTVLLKRWQIPLNTVALTGWMMLLGGVPMLIAAYFVDGMPAALPSASALWGLAYNVVVGFMFGYWAWNKLVLLVPVSVSSLSSLITPLVGVLAGAVVLHESPGWPEAIAAALILGAVAVINAKRGA</sequence>
<feature type="transmembrane region" description="Helical" evidence="6">
    <location>
        <begin position="154"/>
        <end position="175"/>
    </location>
</feature>
<evidence type="ECO:0000256" key="3">
    <source>
        <dbReference type="ARBA" id="ARBA00022692"/>
    </source>
</evidence>
<keyword evidence="5 6" id="KW-0472">Membrane</keyword>
<accession>A0ABP9QD48</accession>
<dbReference type="InterPro" id="IPR000620">
    <property type="entry name" value="EamA_dom"/>
</dbReference>
<dbReference type="RefSeq" id="WP_345531444.1">
    <property type="nucleotide sequence ID" value="NZ_BAABLD010000002.1"/>
</dbReference>
<feature type="transmembrane region" description="Helical" evidence="6">
    <location>
        <begin position="187"/>
        <end position="206"/>
    </location>
</feature>
<comment type="subcellular location">
    <subcellularLocation>
        <location evidence="1">Cell membrane</location>
        <topology evidence="1">Multi-pass membrane protein</topology>
    </subcellularLocation>
</comment>
<keyword evidence="2" id="KW-1003">Cell membrane</keyword>
<dbReference type="InterPro" id="IPR037185">
    <property type="entry name" value="EmrE-like"/>
</dbReference>
<keyword evidence="4 6" id="KW-1133">Transmembrane helix</keyword>
<feature type="transmembrane region" description="Helical" evidence="6">
    <location>
        <begin position="130"/>
        <end position="148"/>
    </location>
</feature>
<organism evidence="8 9">
    <name type="scientific">Viridibacterium curvum</name>
    <dbReference type="NCBI Taxonomy" id="1101404"/>
    <lineage>
        <taxon>Bacteria</taxon>
        <taxon>Pseudomonadati</taxon>
        <taxon>Pseudomonadota</taxon>
        <taxon>Betaproteobacteria</taxon>
        <taxon>Rhodocyclales</taxon>
        <taxon>Rhodocyclaceae</taxon>
        <taxon>Viridibacterium</taxon>
    </lineage>
</organism>
<reference evidence="9" key="1">
    <citation type="journal article" date="2019" name="Int. J. Syst. Evol. Microbiol.">
        <title>The Global Catalogue of Microorganisms (GCM) 10K type strain sequencing project: providing services to taxonomists for standard genome sequencing and annotation.</title>
        <authorList>
            <consortium name="The Broad Institute Genomics Platform"/>
            <consortium name="The Broad Institute Genome Sequencing Center for Infectious Disease"/>
            <person name="Wu L."/>
            <person name="Ma J."/>
        </authorList>
    </citation>
    <scope>NUCLEOTIDE SEQUENCE [LARGE SCALE GENOMIC DNA]</scope>
    <source>
        <strain evidence="9">JCM 18715</strain>
    </source>
</reference>
<feature type="transmembrane region" description="Helical" evidence="6">
    <location>
        <begin position="274"/>
        <end position="292"/>
    </location>
</feature>
<proteinExistence type="predicted"/>
<comment type="caution">
    <text evidence="8">The sequence shown here is derived from an EMBL/GenBank/DDBJ whole genome shotgun (WGS) entry which is preliminary data.</text>
</comment>
<dbReference type="EMBL" id="BAABLD010000002">
    <property type="protein sequence ID" value="GAA5159893.1"/>
    <property type="molecule type" value="Genomic_DNA"/>
</dbReference>
<dbReference type="SUPFAM" id="SSF103481">
    <property type="entry name" value="Multidrug resistance efflux transporter EmrE"/>
    <property type="match status" value="2"/>
</dbReference>
<evidence type="ECO:0000259" key="7">
    <source>
        <dbReference type="Pfam" id="PF00892"/>
    </source>
</evidence>
<feature type="transmembrane region" description="Helical" evidence="6">
    <location>
        <begin position="12"/>
        <end position="30"/>
    </location>
</feature>
<dbReference type="InterPro" id="IPR050638">
    <property type="entry name" value="AA-Vitamin_Transporters"/>
</dbReference>
<feature type="transmembrane region" description="Helical" evidence="6">
    <location>
        <begin position="244"/>
        <end position="268"/>
    </location>
</feature>
<feature type="transmembrane region" description="Helical" evidence="6">
    <location>
        <begin position="75"/>
        <end position="95"/>
    </location>
</feature>
<keyword evidence="3 6" id="KW-0812">Transmembrane</keyword>
<evidence type="ECO:0000256" key="4">
    <source>
        <dbReference type="ARBA" id="ARBA00022989"/>
    </source>
</evidence>
<gene>
    <name evidence="8" type="ORF">GCM10025770_06930</name>
</gene>
<feature type="transmembrane region" description="Helical" evidence="6">
    <location>
        <begin position="218"/>
        <end position="237"/>
    </location>
</feature>
<feature type="transmembrane region" description="Helical" evidence="6">
    <location>
        <begin position="42"/>
        <end position="63"/>
    </location>
</feature>
<feature type="domain" description="EamA" evidence="7">
    <location>
        <begin position="12"/>
        <end position="143"/>
    </location>
</feature>
<evidence type="ECO:0000313" key="8">
    <source>
        <dbReference type="EMBL" id="GAA5159893.1"/>
    </source>
</evidence>
<dbReference type="Proteomes" id="UP001500547">
    <property type="component" value="Unassembled WGS sequence"/>
</dbReference>
<feature type="domain" description="EamA" evidence="7">
    <location>
        <begin position="156"/>
        <end position="291"/>
    </location>
</feature>
<evidence type="ECO:0000313" key="9">
    <source>
        <dbReference type="Proteomes" id="UP001500547"/>
    </source>
</evidence>
<evidence type="ECO:0000256" key="1">
    <source>
        <dbReference type="ARBA" id="ARBA00004651"/>
    </source>
</evidence>
<dbReference type="PANTHER" id="PTHR32322:SF18">
    <property type="entry name" value="S-ADENOSYLMETHIONINE_S-ADENOSYLHOMOCYSTEINE TRANSPORTER"/>
    <property type="match status" value="1"/>
</dbReference>